<feature type="compositionally biased region" description="Basic and acidic residues" evidence="1">
    <location>
        <begin position="101"/>
        <end position="114"/>
    </location>
</feature>
<dbReference type="InParanoid" id="A0A1Z5KD23"/>
<dbReference type="EMBL" id="BDSP01000205">
    <property type="protein sequence ID" value="GAX24022.1"/>
    <property type="molecule type" value="Genomic_DNA"/>
</dbReference>
<proteinExistence type="predicted"/>
<feature type="compositionally biased region" description="Acidic residues" evidence="1">
    <location>
        <begin position="300"/>
        <end position="310"/>
    </location>
</feature>
<evidence type="ECO:0000313" key="3">
    <source>
        <dbReference type="Proteomes" id="UP000198406"/>
    </source>
</evidence>
<keyword evidence="3" id="KW-1185">Reference proteome</keyword>
<protein>
    <submittedName>
        <fullName evidence="2">Uncharacterized protein</fullName>
    </submittedName>
</protein>
<sequence length="367" mass="41630">MINSVLTSFRNNKLEKKLKKKYGLSEAEAKELLRQGRAELASQMRTSMDHLKQYCEEQLQHRTPTENCKTDTDDYPAIEPSCSFTVAWSKSDTETNSAWESSKESPTKNKDKIMKPPEQIYPLHKYMYQDENKLKTNEEASPKNVHAMLNEQLSPVPEMLLSMRSDEVTEETATALPVERKLSYGIDEADHVKPHDSSHPDEMKNTSDSQKPNTPMDFLATPSKKEAPPGPPTLSPKMRDLVKRFSEKSDFILDPSSTPQTAACSTTPLSISHSDLPFSPLGDAKDGAQNDVDSAMTREEEPEVEATDDNESAHERVVKERRVKHSNVPRVIFVRQPPESEVLPFTDEEGFVIRRERRLAPIERFSL</sequence>
<feature type="compositionally biased region" description="Basic and acidic residues" evidence="1">
    <location>
        <begin position="178"/>
        <end position="205"/>
    </location>
</feature>
<gene>
    <name evidence="2" type="ORF">FisN_26Lh092</name>
</gene>
<name>A0A1Z5KD23_FISSO</name>
<evidence type="ECO:0000313" key="2">
    <source>
        <dbReference type="EMBL" id="GAX24022.1"/>
    </source>
</evidence>
<organism evidence="2 3">
    <name type="scientific">Fistulifera solaris</name>
    <name type="common">Oleaginous diatom</name>
    <dbReference type="NCBI Taxonomy" id="1519565"/>
    <lineage>
        <taxon>Eukaryota</taxon>
        <taxon>Sar</taxon>
        <taxon>Stramenopiles</taxon>
        <taxon>Ochrophyta</taxon>
        <taxon>Bacillariophyta</taxon>
        <taxon>Bacillariophyceae</taxon>
        <taxon>Bacillariophycidae</taxon>
        <taxon>Naviculales</taxon>
        <taxon>Naviculaceae</taxon>
        <taxon>Fistulifera</taxon>
    </lineage>
</organism>
<comment type="caution">
    <text evidence="2">The sequence shown here is derived from an EMBL/GenBank/DDBJ whole genome shotgun (WGS) entry which is preliminary data.</text>
</comment>
<dbReference type="Proteomes" id="UP000198406">
    <property type="component" value="Unassembled WGS sequence"/>
</dbReference>
<evidence type="ECO:0000256" key="1">
    <source>
        <dbReference type="SAM" id="MobiDB-lite"/>
    </source>
</evidence>
<feature type="region of interest" description="Disordered" evidence="1">
    <location>
        <begin position="95"/>
        <end position="114"/>
    </location>
</feature>
<feature type="region of interest" description="Disordered" evidence="1">
    <location>
        <begin position="274"/>
        <end position="315"/>
    </location>
</feature>
<reference evidence="2 3" key="1">
    <citation type="journal article" date="2015" name="Plant Cell">
        <title>Oil accumulation by the oleaginous diatom Fistulifera solaris as revealed by the genome and transcriptome.</title>
        <authorList>
            <person name="Tanaka T."/>
            <person name="Maeda Y."/>
            <person name="Veluchamy A."/>
            <person name="Tanaka M."/>
            <person name="Abida H."/>
            <person name="Marechal E."/>
            <person name="Bowler C."/>
            <person name="Muto M."/>
            <person name="Sunaga Y."/>
            <person name="Tanaka M."/>
            <person name="Yoshino T."/>
            <person name="Taniguchi T."/>
            <person name="Fukuda Y."/>
            <person name="Nemoto M."/>
            <person name="Matsumoto M."/>
            <person name="Wong P.S."/>
            <person name="Aburatani S."/>
            <person name="Fujibuchi W."/>
        </authorList>
    </citation>
    <scope>NUCLEOTIDE SEQUENCE [LARGE SCALE GENOMIC DNA]</scope>
    <source>
        <strain evidence="2 3">JPCC DA0580</strain>
    </source>
</reference>
<dbReference type="AlphaFoldDB" id="A0A1Z5KD23"/>
<accession>A0A1Z5KD23</accession>
<feature type="region of interest" description="Disordered" evidence="1">
    <location>
        <begin position="166"/>
        <end position="237"/>
    </location>
</feature>